<accession>A0A2P8C6B9</accession>
<evidence type="ECO:0000313" key="3">
    <source>
        <dbReference type="Proteomes" id="UP000240621"/>
    </source>
</evidence>
<sequence>MRKIKLIYILLLLMSSFSSCTKDELLNSSDVLKEVIVKDDSNKLRNNVEIQLKEPAAVQIEYWKSGSEGEALTTPFTEDGLNPVVKLILLEPDTVYDFRLTIKKEATLFHSQVFSFHTRSLPDNLSPFENQLPGSTFRFKGYISIATKPENSYLYMINDQGKIVWYQSADNKTIVNSTFDPVHNTFQCILGQNPNEQFGGDEILVIDLYGNIIFKRTYDELKNPDVHHDFRRLPNGDLITINRYKKAFDLSSKGGGTNEIVNGDGLTVMDLNGNIKWEWNCFSAINPLDYSFIMDEPQGGHLSPRQDLLHANSVSLDTDGNYLMTFNRINQLWKINSTTGEVIYKLGVDGDVDMPQEGYTSGIHSSHIDLDGEIMVIDNGKANQQTRALSFVVDEKAKTAVLKKDIKFPTELFTMNQGSAYMMDSQHILLGSTMSKTMAITDMSGNPVWQYQTDEKFFRAYYIDKIDLTKSPN</sequence>
<gene>
    <name evidence="2" type="ORF">CLV93_11531</name>
</gene>
<dbReference type="PROSITE" id="PS51257">
    <property type="entry name" value="PROKAR_LIPOPROTEIN"/>
    <property type="match status" value="1"/>
</dbReference>
<comment type="caution">
    <text evidence="2">The sequence shown here is derived from an EMBL/GenBank/DDBJ whole genome shotgun (WGS) entry which is preliminary data.</text>
</comment>
<dbReference type="InterPro" id="IPR053143">
    <property type="entry name" value="Arylsulfate_ST"/>
</dbReference>
<protein>
    <submittedName>
        <fullName evidence="2">Arylsulfotransferase ASST</fullName>
    </submittedName>
</protein>
<dbReference type="AlphaFoldDB" id="A0A2P8C6B9"/>
<evidence type="ECO:0000256" key="1">
    <source>
        <dbReference type="SAM" id="SignalP"/>
    </source>
</evidence>
<organism evidence="2 3">
    <name type="scientific">Prolixibacter denitrificans</name>
    <dbReference type="NCBI Taxonomy" id="1541063"/>
    <lineage>
        <taxon>Bacteria</taxon>
        <taxon>Pseudomonadati</taxon>
        <taxon>Bacteroidota</taxon>
        <taxon>Bacteroidia</taxon>
        <taxon>Marinilabiliales</taxon>
        <taxon>Prolixibacteraceae</taxon>
        <taxon>Prolixibacter</taxon>
    </lineage>
</organism>
<dbReference type="GO" id="GO:0004062">
    <property type="term" value="F:aryl sulfotransferase activity"/>
    <property type="evidence" value="ECO:0007669"/>
    <property type="project" value="InterPro"/>
</dbReference>
<keyword evidence="1" id="KW-0732">Signal</keyword>
<feature type="chain" id="PRO_5015181706" evidence="1">
    <location>
        <begin position="22"/>
        <end position="473"/>
    </location>
</feature>
<reference evidence="2 3" key="1">
    <citation type="submission" date="2018-03" db="EMBL/GenBank/DDBJ databases">
        <title>Genomic Encyclopedia of Archaeal and Bacterial Type Strains, Phase II (KMG-II): from individual species to whole genera.</title>
        <authorList>
            <person name="Goeker M."/>
        </authorList>
    </citation>
    <scope>NUCLEOTIDE SEQUENCE [LARGE SCALE GENOMIC DNA]</scope>
    <source>
        <strain evidence="2 3">DSM 27267</strain>
    </source>
</reference>
<evidence type="ECO:0000313" key="2">
    <source>
        <dbReference type="EMBL" id="PSK80501.1"/>
    </source>
</evidence>
<dbReference type="PANTHER" id="PTHR35340">
    <property type="entry name" value="PQQ ENZYME REPEAT PROTEIN-RELATED"/>
    <property type="match status" value="1"/>
</dbReference>
<dbReference type="SUPFAM" id="SSF50998">
    <property type="entry name" value="Quinoprotein alcohol dehydrogenase-like"/>
    <property type="match status" value="1"/>
</dbReference>
<dbReference type="InterPro" id="IPR011047">
    <property type="entry name" value="Quinoprotein_ADH-like_sf"/>
</dbReference>
<dbReference type="RefSeq" id="WP_106543799.1">
    <property type="nucleotide sequence ID" value="NZ_BLAU01000001.1"/>
</dbReference>
<proteinExistence type="predicted"/>
<dbReference type="InterPro" id="IPR010262">
    <property type="entry name" value="Arylsulfotransferase_bact"/>
</dbReference>
<dbReference type="Proteomes" id="UP000240621">
    <property type="component" value="Unassembled WGS sequence"/>
</dbReference>
<dbReference type="Pfam" id="PF05935">
    <property type="entry name" value="Arylsulfotrans"/>
    <property type="match status" value="1"/>
</dbReference>
<feature type="signal peptide" evidence="1">
    <location>
        <begin position="1"/>
        <end position="21"/>
    </location>
</feature>
<dbReference type="OrthoDB" id="304912at2"/>
<dbReference type="PANTHER" id="PTHR35340:SF5">
    <property type="entry name" value="ASST-DOMAIN-CONTAINING PROTEIN"/>
    <property type="match status" value="1"/>
</dbReference>
<dbReference type="EMBL" id="PYGC01000015">
    <property type="protein sequence ID" value="PSK80501.1"/>
    <property type="molecule type" value="Genomic_DNA"/>
</dbReference>
<name>A0A2P8C6B9_9BACT</name>
<keyword evidence="2" id="KW-0808">Transferase</keyword>